<evidence type="ECO:0000313" key="1">
    <source>
        <dbReference type="EMBL" id="OLP69067.1"/>
    </source>
</evidence>
<comment type="caution">
    <text evidence="1">The sequence shown here is derived from an EMBL/GenBank/DDBJ whole genome shotgun (WGS) entry which is preliminary data.</text>
</comment>
<organism evidence="1 2">
    <name type="scientific">Symbiodinium microadriaticum</name>
    <name type="common">Dinoflagellate</name>
    <name type="synonym">Zooxanthella microadriatica</name>
    <dbReference type="NCBI Taxonomy" id="2951"/>
    <lineage>
        <taxon>Eukaryota</taxon>
        <taxon>Sar</taxon>
        <taxon>Alveolata</taxon>
        <taxon>Dinophyceae</taxon>
        <taxon>Suessiales</taxon>
        <taxon>Symbiodiniaceae</taxon>
        <taxon>Symbiodinium</taxon>
    </lineage>
</organism>
<dbReference type="EMBL" id="LSRX01007921">
    <property type="protein sequence ID" value="OLP69067.1"/>
    <property type="molecule type" value="Genomic_DNA"/>
</dbReference>
<proteinExistence type="predicted"/>
<keyword evidence="2" id="KW-1185">Reference proteome</keyword>
<accession>A0A1Q9BHE1</accession>
<reference evidence="1 2" key="1">
    <citation type="submission" date="2016-02" db="EMBL/GenBank/DDBJ databases">
        <title>Genome analysis of coral dinoflagellate symbionts highlights evolutionary adaptations to a symbiotic lifestyle.</title>
        <authorList>
            <person name="Aranda M."/>
            <person name="Li Y."/>
            <person name="Liew Y.J."/>
            <person name="Baumgarten S."/>
            <person name="Simakov O."/>
            <person name="Wilson M."/>
            <person name="Piel J."/>
            <person name="Ashoor H."/>
            <person name="Bougouffa S."/>
            <person name="Bajic V.B."/>
            <person name="Ryu T."/>
            <person name="Ravasi T."/>
            <person name="Bayer T."/>
            <person name="Micklem G."/>
            <person name="Kim H."/>
            <person name="Bhak J."/>
            <person name="Lajeunesse T.C."/>
            <person name="Voolstra C.R."/>
        </authorList>
    </citation>
    <scope>NUCLEOTIDE SEQUENCE [LARGE SCALE GENOMIC DNA]</scope>
    <source>
        <strain evidence="1 2">CCMP2467</strain>
    </source>
</reference>
<dbReference type="OrthoDB" id="416660at2759"/>
<gene>
    <name evidence="1" type="ORF">AK812_SmicGene48455</name>
</gene>
<protein>
    <submittedName>
        <fullName evidence="1">Uncharacterized protein</fullName>
    </submittedName>
</protein>
<feature type="non-terminal residue" evidence="1">
    <location>
        <position position="289"/>
    </location>
</feature>
<dbReference type="AlphaFoldDB" id="A0A1Q9BHE1"/>
<sequence length="289" mass="32647">MSLEASDLSARCEPVNCRLLELCAEADSAASVEQPVDNRVAWAKKRRHFSRSLELLLALYLAMEDGTCSVERYHAFGSKISDCHKGPLSTTLFSDLLECRVDGPTSLDEVAARRGTDLCLTPWSRAFLVEWRKTHGGRFRIYQSKRVGKKEEEKSKMKKFTQAGLRLRQTMALHKLSARDSAESNTTVLPGVSRAEAASHMCKESTRPTQALSKFNRRTQLIKERGDTANKARKTDGHPFGKPQRITATLFRPQSTPTPQATWLQKFKSLQRWKVLDGTLQHNALVLRY</sequence>
<evidence type="ECO:0000313" key="2">
    <source>
        <dbReference type="Proteomes" id="UP000186817"/>
    </source>
</evidence>
<name>A0A1Q9BHE1_SYMMI</name>
<dbReference type="Proteomes" id="UP000186817">
    <property type="component" value="Unassembled WGS sequence"/>
</dbReference>